<proteinExistence type="predicted"/>
<dbReference type="Proteomes" id="UP000249218">
    <property type="component" value="Unassembled WGS sequence"/>
</dbReference>
<dbReference type="GO" id="GO:0003676">
    <property type="term" value="F:nucleic acid binding"/>
    <property type="evidence" value="ECO:0007669"/>
    <property type="project" value="InterPro"/>
</dbReference>
<dbReference type="Gene3D" id="4.10.60.10">
    <property type="entry name" value="Zinc finger, CCHC-type"/>
    <property type="match status" value="1"/>
</dbReference>
<dbReference type="OrthoDB" id="6930811at2759"/>
<organism evidence="3 4">
    <name type="scientific">Helicoverpa armigera</name>
    <name type="common">Cotton bollworm</name>
    <name type="synonym">Heliothis armigera</name>
    <dbReference type="NCBI Taxonomy" id="29058"/>
    <lineage>
        <taxon>Eukaryota</taxon>
        <taxon>Metazoa</taxon>
        <taxon>Ecdysozoa</taxon>
        <taxon>Arthropoda</taxon>
        <taxon>Hexapoda</taxon>
        <taxon>Insecta</taxon>
        <taxon>Pterygota</taxon>
        <taxon>Neoptera</taxon>
        <taxon>Endopterygota</taxon>
        <taxon>Lepidoptera</taxon>
        <taxon>Glossata</taxon>
        <taxon>Ditrysia</taxon>
        <taxon>Noctuoidea</taxon>
        <taxon>Noctuidae</taxon>
        <taxon>Heliothinae</taxon>
        <taxon>Helicoverpa</taxon>
    </lineage>
</organism>
<protein>
    <recommendedName>
        <fullName evidence="2">CCHC-type domain-containing protein</fullName>
    </recommendedName>
</protein>
<feature type="region of interest" description="Disordered" evidence="1">
    <location>
        <begin position="480"/>
        <end position="499"/>
    </location>
</feature>
<dbReference type="InterPro" id="IPR036875">
    <property type="entry name" value="Znf_CCHC_sf"/>
</dbReference>
<reference evidence="3 4" key="1">
    <citation type="journal article" date="2017" name="BMC Biol.">
        <title>Genomic innovations, transcriptional plasticity and gene loss underlying the evolution and divergence of two highly polyphagous and invasive Helicoverpa pest species.</title>
        <authorList>
            <person name="Pearce S.L."/>
            <person name="Clarke D.F."/>
            <person name="East P.D."/>
            <person name="Elfekih S."/>
            <person name="Gordon K.H."/>
            <person name="Jermiin L.S."/>
            <person name="McGaughran A."/>
            <person name="Oakeshott J.G."/>
            <person name="Papanikolaou A."/>
            <person name="Perera O.P."/>
            <person name="Rane R.V."/>
            <person name="Richards S."/>
            <person name="Tay W.T."/>
            <person name="Walsh T.K."/>
            <person name="Anderson A."/>
            <person name="Anderson C.J."/>
            <person name="Asgari S."/>
            <person name="Board P.G."/>
            <person name="Bretschneider A."/>
            <person name="Campbell P.M."/>
            <person name="Chertemps T."/>
            <person name="Christeller J.T."/>
            <person name="Coppin C.W."/>
            <person name="Downes S.J."/>
            <person name="Duan G."/>
            <person name="Farnsworth C.A."/>
            <person name="Good R.T."/>
            <person name="Han L.B."/>
            <person name="Han Y.C."/>
            <person name="Hatje K."/>
            <person name="Horne I."/>
            <person name="Huang Y.P."/>
            <person name="Hughes D.S."/>
            <person name="Jacquin-Joly E."/>
            <person name="James W."/>
            <person name="Jhangiani S."/>
            <person name="Kollmar M."/>
            <person name="Kuwar S.S."/>
            <person name="Li S."/>
            <person name="Liu N.Y."/>
            <person name="Maibeche M.T."/>
            <person name="Miller J.R."/>
            <person name="Montagne N."/>
            <person name="Perry T."/>
            <person name="Qu J."/>
            <person name="Song S.V."/>
            <person name="Sutton G.G."/>
            <person name="Vogel H."/>
            <person name="Walenz B.P."/>
            <person name="Xu W."/>
            <person name="Zhang H.J."/>
            <person name="Zou Z."/>
            <person name="Batterham P."/>
            <person name="Edwards O.R."/>
            <person name="Feyereisen R."/>
            <person name="Gibbs R.A."/>
            <person name="Heckel D.G."/>
            <person name="McGrath A."/>
            <person name="Robin C."/>
            <person name="Scherer S.E."/>
            <person name="Worley K.C."/>
            <person name="Wu Y.D."/>
        </authorList>
    </citation>
    <scope>NUCLEOTIDE SEQUENCE [LARGE SCALE GENOMIC DNA]</scope>
    <source>
        <strain evidence="3">Harm_GR_Male_#8</strain>
        <tissue evidence="3">Whole organism</tissue>
    </source>
</reference>
<evidence type="ECO:0000259" key="2">
    <source>
        <dbReference type="SMART" id="SM00343"/>
    </source>
</evidence>
<dbReference type="GO" id="GO:0008270">
    <property type="term" value="F:zinc ion binding"/>
    <property type="evidence" value="ECO:0007669"/>
    <property type="project" value="InterPro"/>
</dbReference>
<feature type="compositionally biased region" description="Basic and acidic residues" evidence="1">
    <location>
        <begin position="687"/>
        <end position="724"/>
    </location>
</feature>
<accession>A0A2W1BQA0</accession>
<dbReference type="SUPFAM" id="SSF57756">
    <property type="entry name" value="Retrovirus zinc finger-like domains"/>
    <property type="match status" value="1"/>
</dbReference>
<feature type="domain" description="CCHC-type" evidence="2">
    <location>
        <begin position="341"/>
        <end position="356"/>
    </location>
</feature>
<name>A0A2W1BQA0_HELAM</name>
<dbReference type="EMBL" id="KZ149984">
    <property type="protein sequence ID" value="PZC75745.1"/>
    <property type="molecule type" value="Genomic_DNA"/>
</dbReference>
<feature type="region of interest" description="Disordered" evidence="1">
    <location>
        <begin position="31"/>
        <end position="151"/>
    </location>
</feature>
<evidence type="ECO:0000256" key="1">
    <source>
        <dbReference type="SAM" id="MobiDB-lite"/>
    </source>
</evidence>
<evidence type="ECO:0000313" key="3">
    <source>
        <dbReference type="EMBL" id="PZC75745.1"/>
    </source>
</evidence>
<feature type="domain" description="CCHC-type" evidence="2">
    <location>
        <begin position="318"/>
        <end position="334"/>
    </location>
</feature>
<dbReference type="InterPro" id="IPR001878">
    <property type="entry name" value="Znf_CCHC"/>
</dbReference>
<keyword evidence="4" id="KW-1185">Reference proteome</keyword>
<feature type="compositionally biased region" description="Basic and acidic residues" evidence="1">
    <location>
        <begin position="624"/>
        <end position="651"/>
    </location>
</feature>
<dbReference type="SMART" id="SM00343">
    <property type="entry name" value="ZnF_C2HC"/>
    <property type="match status" value="2"/>
</dbReference>
<feature type="region of interest" description="Disordered" evidence="1">
    <location>
        <begin position="624"/>
        <end position="760"/>
    </location>
</feature>
<dbReference type="AlphaFoldDB" id="A0A2W1BQA0"/>
<sequence>MPASSDLEDLIRKVVMEERAFTRACFAGIEDRLLPEKRLRPPLAADKAPGGMPIAPGPSTAPDQSEPQVLKTTKGKGKGKKTSLAPTTQTVPPEPVREDPLLPSTTPSNQPWIKVVARKRKGKQLAPEPPAAKPAALGDRRRKLAPPPRTEAVVVTLTPEAAERGETYESVLRRARTNVDPAELGAGRITCRKTQTGARIFEFSGAQRGTKADLFATKLREAVADTAKVVRAVKCVALEVTDLDDSVTQEEVVAAVAAAGGCAVASVKGRAIRPGRRGMGTMRLECPVVAAKAVLAKGRLPVGFSSGGVRVLEDAPMRCFKCLGIGHTRPLCPSTAERGELCFRCGKEGHRAMDKNSSTDSNISLDSLETNFKRKPLSKCRKSDENVDTILVPFYEKDVLIKVPKDQHRKQNNSGNKFLKANEKLKRELTQANSYLVNKERDSKPKRLTYLEMFRKQFAPSHVDKKKDKNEIRSLSPEFGDTERESIGDETNNPVPEFYNTEPYNEMYYEKLLTRGIQHYLDNSYEEREEELQFTEDLAIKADHIRDPSPDNLRSVSEVTNSRRHVRRATIEPIQNLKLGGLGPDLERIKPRLERARSLQRYSEKVRMENRLKIYKKTYQAEIEKKTERDSSAKRREISVKREDTAKEPGAKLDVNPSYLINKSTNDKIPKTVKNPYYKSKSAGAQRIRERNSEKERLKQSAPKKRDTNVNQKTEAKPKIENKPDVNVQMRTDDKSKVRTKSSSKNKGINTESESDMPPVQISFMVNVGGVRQSSALKTLEEKHRMYQEQVKAFMENNNNG</sequence>
<gene>
    <name evidence="3" type="primary">HaOG205719</name>
    <name evidence="3" type="ORF">B5X24_HaOG205719</name>
</gene>
<evidence type="ECO:0000313" key="4">
    <source>
        <dbReference type="Proteomes" id="UP000249218"/>
    </source>
</evidence>